<feature type="domain" description="Fe2OG dioxygenase" evidence="2">
    <location>
        <begin position="150"/>
        <end position="269"/>
    </location>
</feature>
<accession>A0A0F7SI25</accession>
<dbReference type="GO" id="GO:0006974">
    <property type="term" value="P:DNA damage response"/>
    <property type="evidence" value="ECO:0007669"/>
    <property type="project" value="InterPro"/>
</dbReference>
<feature type="region of interest" description="Disordered" evidence="1">
    <location>
        <begin position="348"/>
        <end position="391"/>
    </location>
</feature>
<evidence type="ECO:0000313" key="3">
    <source>
        <dbReference type="EMBL" id="CDZ96672.1"/>
    </source>
</evidence>
<sequence length="391" mass="43694">MSLGLSRQILRLPDHLRLPHLAAKLPSTLDFSRHNPLFALSSPSYPIPQGFTFFPVFYNPFEQQILLESALMRLDHMGGIKRINGKKIKRSKAQIAQDRESLGLQGWFLPTDAYNFEQSHFDKVIQSYRETLVSNGLPDLPQSQTSFAPTPSELIKRLHSFFPDQSRRLTTHALHLSPTGSIGGHVDSVNAMGDIIVGVSLGADRVLRLEKEGEHELGALDIVLPSGSVYIQSGEARYKYRHSVLNVPEFNGQLLSPGHRVSIMIRDEKPFNEQNLPSDPNPTPPPPASLPTFHPPTELELAARLQADTALALERARALQPTSFVPLSSADEMILAGEDPSLVESALEQPKKTLDKSLPLSQRAREWRNRKGEEKLPQDLLKAGMRARRWK</sequence>
<dbReference type="AlphaFoldDB" id="A0A0F7SI25"/>
<dbReference type="InterPro" id="IPR027450">
    <property type="entry name" value="AlkB-like"/>
</dbReference>
<dbReference type="InterPro" id="IPR037151">
    <property type="entry name" value="AlkB-like_sf"/>
</dbReference>
<dbReference type="Gene3D" id="2.60.120.590">
    <property type="entry name" value="Alpha-ketoglutarate-dependent dioxygenase AlkB-like"/>
    <property type="match status" value="1"/>
</dbReference>
<dbReference type="PANTHER" id="PTHR21052:SF0">
    <property type="entry name" value="ALPHA-KETOGLUTARATE-DEPENDENT DIOXYGENASE ALKB HOMOLOG 7, MITOCHONDRIAL"/>
    <property type="match status" value="1"/>
</dbReference>
<dbReference type="GO" id="GO:0006631">
    <property type="term" value="P:fatty acid metabolic process"/>
    <property type="evidence" value="ECO:0007669"/>
    <property type="project" value="TreeGrafter"/>
</dbReference>
<dbReference type="GO" id="GO:0005759">
    <property type="term" value="C:mitochondrial matrix"/>
    <property type="evidence" value="ECO:0007669"/>
    <property type="project" value="TreeGrafter"/>
</dbReference>
<dbReference type="InterPro" id="IPR005123">
    <property type="entry name" value="Oxoglu/Fe-dep_dioxygenase_dom"/>
</dbReference>
<protein>
    <submittedName>
        <fullName evidence="3">Uncharacterized conserved protein</fullName>
    </submittedName>
</protein>
<dbReference type="GO" id="GO:0016706">
    <property type="term" value="F:2-oxoglutarate-dependent dioxygenase activity"/>
    <property type="evidence" value="ECO:0007669"/>
    <property type="project" value="TreeGrafter"/>
</dbReference>
<reference evidence="3" key="1">
    <citation type="submission" date="2014-08" db="EMBL/GenBank/DDBJ databases">
        <authorList>
            <person name="Sharma Rahul"/>
            <person name="Thines Marco"/>
        </authorList>
    </citation>
    <scope>NUCLEOTIDE SEQUENCE</scope>
</reference>
<dbReference type="Pfam" id="PF13532">
    <property type="entry name" value="2OG-FeII_Oxy_2"/>
    <property type="match status" value="1"/>
</dbReference>
<name>A0A0F7SI25_PHARH</name>
<evidence type="ECO:0000259" key="2">
    <source>
        <dbReference type="PROSITE" id="PS51471"/>
    </source>
</evidence>
<dbReference type="PROSITE" id="PS51471">
    <property type="entry name" value="FE2OG_OXY"/>
    <property type="match status" value="1"/>
</dbReference>
<evidence type="ECO:0000256" key="1">
    <source>
        <dbReference type="SAM" id="MobiDB-lite"/>
    </source>
</evidence>
<dbReference type="PANTHER" id="PTHR21052">
    <property type="entry name" value="SPERMATOGENESIS ASSOCIATED 11-RELATED"/>
    <property type="match status" value="1"/>
</dbReference>
<dbReference type="SUPFAM" id="SSF51197">
    <property type="entry name" value="Clavaminate synthase-like"/>
    <property type="match status" value="1"/>
</dbReference>
<organism evidence="3">
    <name type="scientific">Phaffia rhodozyma</name>
    <name type="common">Yeast</name>
    <name type="synonym">Xanthophyllomyces dendrorhous</name>
    <dbReference type="NCBI Taxonomy" id="264483"/>
    <lineage>
        <taxon>Eukaryota</taxon>
        <taxon>Fungi</taxon>
        <taxon>Dikarya</taxon>
        <taxon>Basidiomycota</taxon>
        <taxon>Agaricomycotina</taxon>
        <taxon>Tremellomycetes</taxon>
        <taxon>Cystofilobasidiales</taxon>
        <taxon>Mrakiaceae</taxon>
        <taxon>Phaffia</taxon>
    </lineage>
</organism>
<dbReference type="InterPro" id="IPR032870">
    <property type="entry name" value="ALKBH7-like"/>
</dbReference>
<dbReference type="EMBL" id="LN483165">
    <property type="protein sequence ID" value="CDZ96672.1"/>
    <property type="molecule type" value="Genomic_DNA"/>
</dbReference>
<proteinExistence type="predicted"/>
<feature type="compositionally biased region" description="Basic and acidic residues" evidence="1">
    <location>
        <begin position="363"/>
        <end position="377"/>
    </location>
</feature>